<dbReference type="Pfam" id="PF09976">
    <property type="entry name" value="TPR_21"/>
    <property type="match status" value="1"/>
</dbReference>
<evidence type="ECO:0000313" key="10">
    <source>
        <dbReference type="Proteomes" id="UP000239772"/>
    </source>
</evidence>
<dbReference type="PANTHER" id="PTHR38035">
    <property type="entry name" value="UPF0070 PROTEIN YFGM"/>
    <property type="match status" value="1"/>
</dbReference>
<keyword evidence="6" id="KW-0472">Membrane</keyword>
<evidence type="ECO:0000256" key="2">
    <source>
        <dbReference type="ARBA" id="ARBA00004236"/>
    </source>
</evidence>
<dbReference type="GO" id="GO:0044877">
    <property type="term" value="F:protein-containing complex binding"/>
    <property type="evidence" value="ECO:0007669"/>
    <property type="project" value="InterPro"/>
</dbReference>
<dbReference type="InterPro" id="IPR018704">
    <property type="entry name" value="SecYEG/CpoB_TPR"/>
</dbReference>
<evidence type="ECO:0000256" key="1">
    <source>
        <dbReference type="ARBA" id="ARBA00004167"/>
    </source>
</evidence>
<sequence length="220" mass="23792">MADIFREIDEDVRRDRAIEFWKKHGNKLIGLAFLAVAATAGWRIYDYNQTQRAEAAGARFEHAIELSRAGDTDEAEKEFAAIAKDSTAGYEKLARFREAAEQAKQSPAEGIKTYDALAGDSSVAPVLRDLARLRAAMLAVDTSSMDELKSRLQPLLASGSAWGANARELLGLAALKAGDYDAAGKAFDEIITDRTAPPSLKQRADLLLGIVRSGPIKPAS</sequence>
<keyword evidence="10" id="KW-1185">Reference proteome</keyword>
<protein>
    <recommendedName>
        <fullName evidence="8">Ancillary SecYEG translocon subunit/Cell division coordinator CpoB TPR domain-containing protein</fullName>
    </recommendedName>
</protein>
<reference evidence="10" key="1">
    <citation type="submission" date="2018-03" db="EMBL/GenBank/DDBJ databases">
        <authorList>
            <person name="Sun L."/>
            <person name="Liu H."/>
            <person name="Chen W."/>
            <person name="Huang K."/>
            <person name="Liu W."/>
            <person name="Gao X."/>
        </authorList>
    </citation>
    <scope>NUCLEOTIDE SEQUENCE [LARGE SCALE GENOMIC DNA]</scope>
    <source>
        <strain evidence="10">SH9</strain>
    </source>
</reference>
<dbReference type="PANTHER" id="PTHR38035:SF1">
    <property type="entry name" value="ANCILLARY SECYEG TRANSLOCON SUBUNIT"/>
    <property type="match status" value="1"/>
</dbReference>
<evidence type="ECO:0000256" key="3">
    <source>
        <dbReference type="ARBA" id="ARBA00022475"/>
    </source>
</evidence>
<dbReference type="EMBL" id="PVZS01000003">
    <property type="protein sequence ID" value="PSC06368.1"/>
    <property type="molecule type" value="Genomic_DNA"/>
</dbReference>
<dbReference type="RefSeq" id="WP_106335282.1">
    <property type="nucleotide sequence ID" value="NZ_PVZS01000003.1"/>
</dbReference>
<dbReference type="GO" id="GO:0005886">
    <property type="term" value="C:plasma membrane"/>
    <property type="evidence" value="ECO:0007669"/>
    <property type="project" value="UniProtKB-SubCell"/>
</dbReference>
<dbReference type="InterPro" id="IPR026039">
    <property type="entry name" value="YfgM"/>
</dbReference>
<keyword evidence="4" id="KW-0812">Transmembrane</keyword>
<gene>
    <name evidence="9" type="ORF">SLNSH_03530</name>
</gene>
<accession>A0A2T1HXR6</accession>
<comment type="subcellular location">
    <subcellularLocation>
        <location evidence="2">Cell membrane</location>
    </subcellularLocation>
    <subcellularLocation>
        <location evidence="1">Membrane</location>
        <topology evidence="1">Single-pass membrane protein</topology>
    </subcellularLocation>
</comment>
<organism evidence="9 10">
    <name type="scientific">Alsobacter soli</name>
    <dbReference type="NCBI Taxonomy" id="2109933"/>
    <lineage>
        <taxon>Bacteria</taxon>
        <taxon>Pseudomonadati</taxon>
        <taxon>Pseudomonadota</taxon>
        <taxon>Alphaproteobacteria</taxon>
        <taxon>Hyphomicrobiales</taxon>
        <taxon>Alsobacteraceae</taxon>
        <taxon>Alsobacter</taxon>
    </lineage>
</organism>
<proteinExistence type="predicted"/>
<evidence type="ECO:0000259" key="8">
    <source>
        <dbReference type="Pfam" id="PF09976"/>
    </source>
</evidence>
<evidence type="ECO:0000256" key="5">
    <source>
        <dbReference type="ARBA" id="ARBA00022989"/>
    </source>
</evidence>
<evidence type="ECO:0000313" key="9">
    <source>
        <dbReference type="EMBL" id="PSC06368.1"/>
    </source>
</evidence>
<comment type="caution">
    <text evidence="9">The sequence shown here is derived from an EMBL/GenBank/DDBJ whole genome shotgun (WGS) entry which is preliminary data.</text>
</comment>
<evidence type="ECO:0000256" key="4">
    <source>
        <dbReference type="ARBA" id="ARBA00022692"/>
    </source>
</evidence>
<name>A0A2T1HXR6_9HYPH</name>
<dbReference type="AlphaFoldDB" id="A0A2T1HXR6"/>
<keyword evidence="7" id="KW-0143">Chaperone</keyword>
<keyword evidence="5" id="KW-1133">Transmembrane helix</keyword>
<evidence type="ECO:0000256" key="6">
    <source>
        <dbReference type="ARBA" id="ARBA00023136"/>
    </source>
</evidence>
<evidence type="ECO:0000256" key="7">
    <source>
        <dbReference type="ARBA" id="ARBA00023186"/>
    </source>
</evidence>
<keyword evidence="3" id="KW-1003">Cell membrane</keyword>
<dbReference type="Proteomes" id="UP000239772">
    <property type="component" value="Unassembled WGS sequence"/>
</dbReference>
<feature type="domain" description="Ancillary SecYEG translocon subunit/Cell division coordinator CpoB TPR" evidence="8">
    <location>
        <begin position="19"/>
        <end position="192"/>
    </location>
</feature>
<dbReference type="OrthoDB" id="7173339at2"/>